<dbReference type="EMBL" id="SNRW01002049">
    <property type="protein sequence ID" value="KAA6394087.1"/>
    <property type="molecule type" value="Genomic_DNA"/>
</dbReference>
<reference evidence="2 3" key="1">
    <citation type="submission" date="2019-03" db="EMBL/GenBank/DDBJ databases">
        <title>Single cell metagenomics reveals metabolic interactions within the superorganism composed of flagellate Streblomastix strix and complex community of Bacteroidetes bacteria on its surface.</title>
        <authorList>
            <person name="Treitli S.C."/>
            <person name="Kolisko M."/>
            <person name="Husnik F."/>
            <person name="Keeling P."/>
            <person name="Hampl V."/>
        </authorList>
    </citation>
    <scope>NUCLEOTIDE SEQUENCE [LARGE SCALE GENOMIC DNA]</scope>
    <source>
        <strain evidence="2">ST1C</strain>
    </source>
</reference>
<sequence>MQINPTATSQDDGLRISRSATKTGNSSIQLGYSRTSNTGLIEGFVIAVTSQAGDNTRRLQISANGNTLTFNGNGLVDVGTDQTITGTKTFGKLLQVIPTVDGTFDEGIKISRNPINQWSNIQFGSDPNSNTGFIDNQWLIGTIGNNGQNQLGYTIVKAGQEGSADRRLQIFADGNTLSFNGWFIARTGAANGSVNYSQGNSILWGANSLETDGGFYNNETNIF</sequence>
<evidence type="ECO:0000256" key="1">
    <source>
        <dbReference type="SAM" id="MobiDB-lite"/>
    </source>
</evidence>
<feature type="region of interest" description="Disordered" evidence="1">
    <location>
        <begin position="1"/>
        <end position="20"/>
    </location>
</feature>
<accession>A0A5J4WGK6</accession>
<protein>
    <submittedName>
        <fullName evidence="2">Uncharacterized protein</fullName>
    </submittedName>
</protein>
<gene>
    <name evidence="2" type="ORF">EZS28_010386</name>
</gene>
<dbReference type="Proteomes" id="UP000324800">
    <property type="component" value="Unassembled WGS sequence"/>
</dbReference>
<feature type="compositionally biased region" description="Polar residues" evidence="1">
    <location>
        <begin position="1"/>
        <end position="11"/>
    </location>
</feature>
<dbReference type="AlphaFoldDB" id="A0A5J4WGK6"/>
<proteinExistence type="predicted"/>
<comment type="caution">
    <text evidence="2">The sequence shown here is derived from an EMBL/GenBank/DDBJ whole genome shotgun (WGS) entry which is preliminary data.</text>
</comment>
<evidence type="ECO:0000313" key="2">
    <source>
        <dbReference type="EMBL" id="KAA6394087.1"/>
    </source>
</evidence>
<name>A0A5J4WGK6_9EUKA</name>
<organism evidence="2 3">
    <name type="scientific">Streblomastix strix</name>
    <dbReference type="NCBI Taxonomy" id="222440"/>
    <lineage>
        <taxon>Eukaryota</taxon>
        <taxon>Metamonada</taxon>
        <taxon>Preaxostyla</taxon>
        <taxon>Oxymonadida</taxon>
        <taxon>Streblomastigidae</taxon>
        <taxon>Streblomastix</taxon>
    </lineage>
</organism>
<evidence type="ECO:0000313" key="3">
    <source>
        <dbReference type="Proteomes" id="UP000324800"/>
    </source>
</evidence>